<organism evidence="1 2">
    <name type="scientific">Nocardia vulneris</name>
    <dbReference type="NCBI Taxonomy" id="1141657"/>
    <lineage>
        <taxon>Bacteria</taxon>
        <taxon>Bacillati</taxon>
        <taxon>Actinomycetota</taxon>
        <taxon>Actinomycetes</taxon>
        <taxon>Mycobacteriales</taxon>
        <taxon>Nocardiaceae</taxon>
        <taxon>Nocardia</taxon>
    </lineage>
</organism>
<dbReference type="RefSeq" id="WP_043673525.1">
    <property type="nucleotide sequence ID" value="NZ_BDCI01000004.1"/>
</dbReference>
<gene>
    <name evidence="1" type="ORF">FG87_21590</name>
</gene>
<accession>A0ABR4ZCJ0</accession>
<evidence type="ECO:0000313" key="1">
    <source>
        <dbReference type="EMBL" id="KIA62981.1"/>
    </source>
</evidence>
<dbReference type="Proteomes" id="UP000031364">
    <property type="component" value="Unassembled WGS sequence"/>
</dbReference>
<proteinExistence type="predicted"/>
<name>A0ABR4ZCJ0_9NOCA</name>
<keyword evidence="2" id="KW-1185">Reference proteome</keyword>
<sequence length="95" mass="10721">MSSIDDDWTPRWRLGDGRTDVNPARLYEVAGRWQCPAPIECRCGLELRGAPVTVAHQACLATGGHRTYYCRTCGHITYYPPETEQCVHNPFDGRP</sequence>
<protein>
    <submittedName>
        <fullName evidence="1">Uncharacterized protein</fullName>
    </submittedName>
</protein>
<comment type="caution">
    <text evidence="1">The sequence shown here is derived from an EMBL/GenBank/DDBJ whole genome shotgun (WGS) entry which is preliminary data.</text>
</comment>
<dbReference type="EMBL" id="JNFP01000026">
    <property type="protein sequence ID" value="KIA62981.1"/>
    <property type="molecule type" value="Genomic_DNA"/>
</dbReference>
<reference evidence="1 2" key="1">
    <citation type="journal article" date="2014" name="Int. J. Syst. Evol. Microbiol.">
        <title>Nocardia vulneris sp. nov., isolated from wounds of human patients in North America.</title>
        <authorList>
            <person name="Lasker B.A."/>
            <person name="Bell M."/>
            <person name="Klenk H.P."/>
            <person name="Sproer C."/>
            <person name="Schumann C."/>
            <person name="Schumann P."/>
            <person name="Brown J.M."/>
        </authorList>
    </citation>
    <scope>NUCLEOTIDE SEQUENCE [LARGE SCALE GENOMIC DNA]</scope>
    <source>
        <strain evidence="1 2">W9851</strain>
    </source>
</reference>
<evidence type="ECO:0000313" key="2">
    <source>
        <dbReference type="Proteomes" id="UP000031364"/>
    </source>
</evidence>